<keyword evidence="13" id="KW-1185">Reference proteome</keyword>
<dbReference type="FunFam" id="3.30.160.60:FF:000594">
    <property type="entry name" value="Transcription factor HIVEP2"/>
    <property type="match status" value="1"/>
</dbReference>
<proteinExistence type="predicted"/>
<dbReference type="PROSITE" id="PS50157">
    <property type="entry name" value="ZINC_FINGER_C2H2_2"/>
    <property type="match status" value="2"/>
</dbReference>
<comment type="subcellular location">
    <subcellularLocation>
        <location evidence="1">Nucleus</location>
    </subcellularLocation>
</comment>
<dbReference type="AlphaFoldDB" id="A0A0C3QEH0"/>
<dbReference type="GO" id="GO:0000978">
    <property type="term" value="F:RNA polymerase II cis-regulatory region sequence-specific DNA binding"/>
    <property type="evidence" value="ECO:0007669"/>
    <property type="project" value="TreeGrafter"/>
</dbReference>
<dbReference type="InterPro" id="IPR013087">
    <property type="entry name" value="Znf_C2H2_type"/>
</dbReference>
<evidence type="ECO:0000256" key="8">
    <source>
        <dbReference type="ARBA" id="ARBA00023163"/>
    </source>
</evidence>
<keyword evidence="6" id="KW-0805">Transcription regulation</keyword>
<dbReference type="OrthoDB" id="6077919at2759"/>
<dbReference type="GO" id="GO:0005667">
    <property type="term" value="C:transcription regulator complex"/>
    <property type="evidence" value="ECO:0007669"/>
    <property type="project" value="TreeGrafter"/>
</dbReference>
<dbReference type="GO" id="GO:0031519">
    <property type="term" value="C:PcG protein complex"/>
    <property type="evidence" value="ECO:0007669"/>
    <property type="project" value="TreeGrafter"/>
</dbReference>
<reference evidence="13" key="2">
    <citation type="submission" date="2015-01" db="EMBL/GenBank/DDBJ databases">
        <title>Evolutionary Origins and Diversification of the Mycorrhizal Mutualists.</title>
        <authorList>
            <consortium name="DOE Joint Genome Institute"/>
            <consortium name="Mycorrhizal Genomics Consortium"/>
            <person name="Kohler A."/>
            <person name="Kuo A."/>
            <person name="Nagy L.G."/>
            <person name="Floudas D."/>
            <person name="Copeland A."/>
            <person name="Barry K.W."/>
            <person name="Cichocki N."/>
            <person name="Veneault-Fourrey C."/>
            <person name="LaButti K."/>
            <person name="Lindquist E.A."/>
            <person name="Lipzen A."/>
            <person name="Lundell T."/>
            <person name="Morin E."/>
            <person name="Murat C."/>
            <person name="Riley R."/>
            <person name="Ohm R."/>
            <person name="Sun H."/>
            <person name="Tunlid A."/>
            <person name="Henrissat B."/>
            <person name="Grigoriev I.V."/>
            <person name="Hibbett D.S."/>
            <person name="Martin F."/>
        </authorList>
    </citation>
    <scope>NUCLEOTIDE SEQUENCE [LARGE SCALE GENOMIC DNA]</scope>
    <source>
        <strain evidence="13">MUT 4182</strain>
    </source>
</reference>
<dbReference type="PANTHER" id="PTHR14003:SF19">
    <property type="entry name" value="YY2 TRANSCRIPTION FACTOR"/>
    <property type="match status" value="1"/>
</dbReference>
<feature type="domain" description="C2H2-type" evidence="11">
    <location>
        <begin position="30"/>
        <end position="54"/>
    </location>
</feature>
<evidence type="ECO:0000256" key="1">
    <source>
        <dbReference type="ARBA" id="ARBA00004123"/>
    </source>
</evidence>
<dbReference type="Gene3D" id="3.30.160.60">
    <property type="entry name" value="Classic Zinc Finger"/>
    <property type="match status" value="2"/>
</dbReference>
<dbReference type="SUPFAM" id="SSF57667">
    <property type="entry name" value="beta-beta-alpha zinc fingers"/>
    <property type="match status" value="1"/>
</dbReference>
<dbReference type="GO" id="GO:0008270">
    <property type="term" value="F:zinc ion binding"/>
    <property type="evidence" value="ECO:0007669"/>
    <property type="project" value="UniProtKB-KW"/>
</dbReference>
<evidence type="ECO:0000313" key="12">
    <source>
        <dbReference type="EMBL" id="KIO29580.1"/>
    </source>
</evidence>
<dbReference type="InterPro" id="IPR036236">
    <property type="entry name" value="Znf_C2H2_sf"/>
</dbReference>
<keyword evidence="3" id="KW-0677">Repeat</keyword>
<keyword evidence="4 10" id="KW-0863">Zinc-finger</keyword>
<keyword evidence="7" id="KW-0238">DNA-binding</keyword>
<dbReference type="EMBL" id="KN822981">
    <property type="protein sequence ID" value="KIO29580.1"/>
    <property type="molecule type" value="Genomic_DNA"/>
</dbReference>
<evidence type="ECO:0000256" key="9">
    <source>
        <dbReference type="ARBA" id="ARBA00023242"/>
    </source>
</evidence>
<keyword evidence="2" id="KW-0479">Metal-binding</keyword>
<keyword evidence="9" id="KW-0539">Nucleus</keyword>
<dbReference type="GO" id="GO:0000785">
    <property type="term" value="C:chromatin"/>
    <property type="evidence" value="ECO:0007669"/>
    <property type="project" value="TreeGrafter"/>
</dbReference>
<name>A0A0C3QEH0_9AGAM</name>
<dbReference type="Proteomes" id="UP000054248">
    <property type="component" value="Unassembled WGS sequence"/>
</dbReference>
<protein>
    <recommendedName>
        <fullName evidence="11">C2H2-type domain-containing protein</fullName>
    </recommendedName>
</protein>
<dbReference type="FunFam" id="3.30.160.60:FF:000104">
    <property type="entry name" value="Transcriptional repressor protein YY1"/>
    <property type="match status" value="1"/>
</dbReference>
<evidence type="ECO:0000313" key="13">
    <source>
        <dbReference type="Proteomes" id="UP000054248"/>
    </source>
</evidence>
<evidence type="ECO:0000259" key="11">
    <source>
        <dbReference type="PROSITE" id="PS50157"/>
    </source>
</evidence>
<feature type="non-terminal residue" evidence="12">
    <location>
        <position position="54"/>
    </location>
</feature>
<keyword evidence="8" id="KW-0804">Transcription</keyword>
<evidence type="ECO:0000256" key="2">
    <source>
        <dbReference type="ARBA" id="ARBA00022723"/>
    </source>
</evidence>
<evidence type="ECO:0000256" key="7">
    <source>
        <dbReference type="ARBA" id="ARBA00023125"/>
    </source>
</evidence>
<organism evidence="12 13">
    <name type="scientific">Tulasnella calospora MUT 4182</name>
    <dbReference type="NCBI Taxonomy" id="1051891"/>
    <lineage>
        <taxon>Eukaryota</taxon>
        <taxon>Fungi</taxon>
        <taxon>Dikarya</taxon>
        <taxon>Basidiomycota</taxon>
        <taxon>Agaricomycotina</taxon>
        <taxon>Agaricomycetes</taxon>
        <taxon>Cantharellales</taxon>
        <taxon>Tulasnellaceae</taxon>
        <taxon>Tulasnella</taxon>
    </lineage>
</organism>
<evidence type="ECO:0000256" key="4">
    <source>
        <dbReference type="ARBA" id="ARBA00022771"/>
    </source>
</evidence>
<feature type="non-terminal residue" evidence="12">
    <location>
        <position position="1"/>
    </location>
</feature>
<keyword evidence="5" id="KW-0862">Zinc</keyword>
<evidence type="ECO:0000256" key="3">
    <source>
        <dbReference type="ARBA" id="ARBA00022737"/>
    </source>
</evidence>
<dbReference type="GO" id="GO:0000981">
    <property type="term" value="F:DNA-binding transcription factor activity, RNA polymerase II-specific"/>
    <property type="evidence" value="ECO:0007669"/>
    <property type="project" value="TreeGrafter"/>
</dbReference>
<evidence type="ECO:0000256" key="5">
    <source>
        <dbReference type="ARBA" id="ARBA00022833"/>
    </source>
</evidence>
<evidence type="ECO:0000256" key="10">
    <source>
        <dbReference type="PROSITE-ProRule" id="PRU00042"/>
    </source>
</evidence>
<gene>
    <name evidence="12" type="ORF">M407DRAFT_50255</name>
</gene>
<dbReference type="Pfam" id="PF00096">
    <property type="entry name" value="zf-C2H2"/>
    <property type="match status" value="2"/>
</dbReference>
<accession>A0A0C3QEH0</accession>
<feature type="domain" description="C2H2-type" evidence="11">
    <location>
        <begin position="2"/>
        <end position="29"/>
    </location>
</feature>
<dbReference type="PROSITE" id="PS00028">
    <property type="entry name" value="ZINC_FINGER_C2H2_1"/>
    <property type="match status" value="2"/>
</dbReference>
<evidence type="ECO:0000256" key="6">
    <source>
        <dbReference type="ARBA" id="ARBA00023015"/>
    </source>
</evidence>
<dbReference type="PANTHER" id="PTHR14003">
    <property type="entry name" value="TRANSCRIPTIONAL REPRESSOR PROTEIN YY"/>
    <property type="match status" value="1"/>
</dbReference>
<dbReference type="HOGENOM" id="CLU_002678_42_25_1"/>
<sequence>RYECPYCQKRFNRPSSLKIHVNTHTGEKPFQCPFPGCGRRFSVMSNMRRHSRVH</sequence>
<dbReference type="SMART" id="SM00355">
    <property type="entry name" value="ZnF_C2H2"/>
    <property type="match status" value="2"/>
</dbReference>
<reference evidence="12 13" key="1">
    <citation type="submission" date="2014-04" db="EMBL/GenBank/DDBJ databases">
        <authorList>
            <consortium name="DOE Joint Genome Institute"/>
            <person name="Kuo A."/>
            <person name="Girlanda M."/>
            <person name="Perotto S."/>
            <person name="Kohler A."/>
            <person name="Nagy L.G."/>
            <person name="Floudas D."/>
            <person name="Copeland A."/>
            <person name="Barry K.W."/>
            <person name="Cichocki N."/>
            <person name="Veneault-Fourrey C."/>
            <person name="LaButti K."/>
            <person name="Lindquist E.A."/>
            <person name="Lipzen A."/>
            <person name="Lundell T."/>
            <person name="Morin E."/>
            <person name="Murat C."/>
            <person name="Sun H."/>
            <person name="Tunlid A."/>
            <person name="Henrissat B."/>
            <person name="Grigoriev I.V."/>
            <person name="Hibbett D.S."/>
            <person name="Martin F."/>
            <person name="Nordberg H.P."/>
            <person name="Cantor M.N."/>
            <person name="Hua S.X."/>
        </authorList>
    </citation>
    <scope>NUCLEOTIDE SEQUENCE [LARGE SCALE GENOMIC DNA]</scope>
    <source>
        <strain evidence="12 13">MUT 4182</strain>
    </source>
</reference>
<dbReference type="STRING" id="1051891.A0A0C3QEH0"/>